<protein>
    <submittedName>
        <fullName evidence="2">Uncharacterized protein</fullName>
    </submittedName>
</protein>
<reference evidence="3" key="1">
    <citation type="submission" date="2014-09" db="EMBL/GenBank/DDBJ databases">
        <title>Vibrio variabilis JCM 19239. (C206) whole genome shotgun sequence.</title>
        <authorList>
            <person name="Sawabe T."/>
            <person name="Meirelles P."/>
            <person name="Nakanishi M."/>
            <person name="Sayaka M."/>
            <person name="Hattori M."/>
            <person name="Ohkuma M."/>
        </authorList>
    </citation>
    <scope>NUCLEOTIDE SEQUENCE [LARGE SCALE GENOMIC DNA]</scope>
    <source>
        <strain evidence="3">JCM 19239</strain>
    </source>
</reference>
<sequence>MVTANSTVMGGIHSTSVSLDDDGNNSGTFRIDNVNNLGGLGGAAGITAVAQNAGASSLIQQSIATNASVFTDD</sequence>
<evidence type="ECO:0000313" key="2">
    <source>
        <dbReference type="EMBL" id="GAL30143.1"/>
    </source>
</evidence>
<evidence type="ECO:0000256" key="1">
    <source>
        <dbReference type="SAM" id="MobiDB-lite"/>
    </source>
</evidence>
<gene>
    <name evidence="2" type="ORF">JCM19239_5997</name>
</gene>
<organism evidence="2 3">
    <name type="scientific">Vibrio variabilis</name>
    <dbReference type="NCBI Taxonomy" id="990271"/>
    <lineage>
        <taxon>Bacteria</taxon>
        <taxon>Pseudomonadati</taxon>
        <taxon>Pseudomonadota</taxon>
        <taxon>Gammaproteobacteria</taxon>
        <taxon>Vibrionales</taxon>
        <taxon>Vibrionaceae</taxon>
        <taxon>Vibrio</taxon>
    </lineage>
</organism>
<dbReference type="Proteomes" id="UP000029223">
    <property type="component" value="Unassembled WGS sequence"/>
</dbReference>
<comment type="caution">
    <text evidence="2">The sequence shown here is derived from an EMBL/GenBank/DDBJ whole genome shotgun (WGS) entry which is preliminary data.</text>
</comment>
<dbReference type="EMBL" id="BBMS01000085">
    <property type="protein sequence ID" value="GAL30143.1"/>
    <property type="molecule type" value="Genomic_DNA"/>
</dbReference>
<evidence type="ECO:0000313" key="3">
    <source>
        <dbReference type="Proteomes" id="UP000029223"/>
    </source>
</evidence>
<feature type="region of interest" description="Disordered" evidence="1">
    <location>
        <begin position="1"/>
        <end position="25"/>
    </location>
</feature>
<accession>A0ABQ0JN07</accession>
<keyword evidence="3" id="KW-1185">Reference proteome</keyword>
<name>A0ABQ0JN07_9VIBR</name>
<proteinExistence type="predicted"/>